<dbReference type="Pfam" id="PF00702">
    <property type="entry name" value="Hydrolase"/>
    <property type="match status" value="1"/>
</dbReference>
<dbReference type="InterPro" id="IPR036412">
    <property type="entry name" value="HAD-like_sf"/>
</dbReference>
<accession>I4CB89</accession>
<dbReference type="InterPro" id="IPR023214">
    <property type="entry name" value="HAD_sf"/>
</dbReference>
<dbReference type="GO" id="GO:0005886">
    <property type="term" value="C:plasma membrane"/>
    <property type="evidence" value="ECO:0007669"/>
    <property type="project" value="UniProtKB-SubCell"/>
</dbReference>
<comment type="similarity">
    <text evidence="2 10">Belongs to the cation transport ATPase (P-type) (TC 3.A.3) family. Type IB subfamily.</text>
</comment>
<proteinExistence type="inferred from homology"/>
<keyword evidence="7 10" id="KW-0472">Membrane</keyword>
<feature type="transmembrane region" description="Helical" evidence="10">
    <location>
        <begin position="140"/>
        <end position="160"/>
    </location>
</feature>
<evidence type="ECO:0000256" key="6">
    <source>
        <dbReference type="ARBA" id="ARBA00022989"/>
    </source>
</evidence>
<dbReference type="InterPro" id="IPR023298">
    <property type="entry name" value="ATPase_P-typ_TM_dom_sf"/>
</dbReference>
<name>I4CB89_DESTA</name>
<evidence type="ECO:0000256" key="3">
    <source>
        <dbReference type="ARBA" id="ARBA00022692"/>
    </source>
</evidence>
<evidence type="ECO:0000313" key="13">
    <source>
        <dbReference type="EMBL" id="AFM26830.1"/>
    </source>
</evidence>
<dbReference type="PATRIC" id="fig|706587.4.peg.4752"/>
<dbReference type="InterPro" id="IPR027256">
    <property type="entry name" value="P-typ_ATPase_IB"/>
</dbReference>
<feature type="region of interest" description="Disordered" evidence="11">
    <location>
        <begin position="731"/>
        <end position="755"/>
    </location>
</feature>
<evidence type="ECO:0000256" key="7">
    <source>
        <dbReference type="ARBA" id="ARBA00023136"/>
    </source>
</evidence>
<dbReference type="GO" id="GO:0005524">
    <property type="term" value="F:ATP binding"/>
    <property type="evidence" value="ECO:0007669"/>
    <property type="project" value="UniProtKB-UniRule"/>
</dbReference>
<evidence type="ECO:0000256" key="4">
    <source>
        <dbReference type="ARBA" id="ARBA00022723"/>
    </source>
</evidence>
<feature type="transmembrane region" description="Helical" evidence="10">
    <location>
        <begin position="103"/>
        <end position="120"/>
    </location>
</feature>
<organism evidence="13 14">
    <name type="scientific">Desulfomonile tiedjei (strain ATCC 49306 / DSM 6799 / DCB-1)</name>
    <dbReference type="NCBI Taxonomy" id="706587"/>
    <lineage>
        <taxon>Bacteria</taxon>
        <taxon>Pseudomonadati</taxon>
        <taxon>Thermodesulfobacteriota</taxon>
        <taxon>Desulfomonilia</taxon>
        <taxon>Desulfomonilales</taxon>
        <taxon>Desulfomonilaceae</taxon>
        <taxon>Desulfomonile</taxon>
    </lineage>
</organism>
<comment type="subcellular location">
    <subcellularLocation>
        <location evidence="10">Cell membrane</location>
    </subcellularLocation>
    <subcellularLocation>
        <location evidence="1">Membrane</location>
    </subcellularLocation>
</comment>
<keyword evidence="6 10" id="KW-1133">Transmembrane helix</keyword>
<dbReference type="InterPro" id="IPR001757">
    <property type="entry name" value="P_typ_ATPase"/>
</dbReference>
<dbReference type="GO" id="GO:0046872">
    <property type="term" value="F:metal ion binding"/>
    <property type="evidence" value="ECO:0007669"/>
    <property type="project" value="UniProtKB-KW"/>
</dbReference>
<keyword evidence="10" id="KW-1003">Cell membrane</keyword>
<dbReference type="OrthoDB" id="9763278at2"/>
<dbReference type="Proteomes" id="UP000006055">
    <property type="component" value="Chromosome"/>
</dbReference>
<evidence type="ECO:0000256" key="2">
    <source>
        <dbReference type="ARBA" id="ARBA00006024"/>
    </source>
</evidence>
<keyword evidence="5" id="KW-1278">Translocase</keyword>
<dbReference type="Gene3D" id="3.40.1110.10">
    <property type="entry name" value="Calcium-transporting ATPase, cytoplasmic domain N"/>
    <property type="match status" value="1"/>
</dbReference>
<dbReference type="PANTHER" id="PTHR48085">
    <property type="entry name" value="CADMIUM/ZINC-TRANSPORTING ATPASE HMA2-RELATED"/>
    <property type="match status" value="1"/>
</dbReference>
<dbReference type="InterPro" id="IPR051014">
    <property type="entry name" value="Cation_Transport_ATPase_IB"/>
</dbReference>
<evidence type="ECO:0000313" key="14">
    <source>
        <dbReference type="Proteomes" id="UP000006055"/>
    </source>
</evidence>
<dbReference type="RefSeq" id="WP_014811951.1">
    <property type="nucleotide sequence ID" value="NC_018025.1"/>
</dbReference>
<dbReference type="InterPro" id="IPR008250">
    <property type="entry name" value="ATPase_P-typ_transduc_dom_A_sf"/>
</dbReference>
<keyword evidence="14" id="KW-1185">Reference proteome</keyword>
<dbReference type="AlphaFoldDB" id="I4CB89"/>
<dbReference type="NCBIfam" id="TIGR01525">
    <property type="entry name" value="ATPase-IB_hvy"/>
    <property type="match status" value="1"/>
</dbReference>
<dbReference type="InterPro" id="IPR023299">
    <property type="entry name" value="ATPase_P-typ_cyto_dom_N"/>
</dbReference>
<evidence type="ECO:0000256" key="1">
    <source>
        <dbReference type="ARBA" id="ARBA00004370"/>
    </source>
</evidence>
<feature type="transmembrane region" description="Helical" evidence="10">
    <location>
        <begin position="172"/>
        <end position="197"/>
    </location>
</feature>
<dbReference type="EC" id="7.2.2.12" evidence="8"/>
<evidence type="ECO:0000259" key="12">
    <source>
        <dbReference type="Pfam" id="PF00122"/>
    </source>
</evidence>
<evidence type="ECO:0000256" key="9">
    <source>
        <dbReference type="ARBA" id="ARBA00047308"/>
    </source>
</evidence>
<evidence type="ECO:0000256" key="10">
    <source>
        <dbReference type="RuleBase" id="RU362081"/>
    </source>
</evidence>
<evidence type="ECO:0000256" key="11">
    <source>
        <dbReference type="SAM" id="MobiDB-lite"/>
    </source>
</evidence>
<sequence length="755" mass="81924">MSFKIAHTLDWRTRIKVPYLVNRREAAQRVADALNNIPAISTVEVHLGTGSVILFHPDASPDFHTVREVLASEVPSVRRGQCDDSAVCSSCSPSLAAIERSHVSGAVLVITGLYILFEWIRRLFSGGSGTPGGSWLIPRIFNLPALVAAGLSIPIMKEAVRSLFTRGVSMDLLVTCAAVLSILMGEAMAALVVMWLVNFSEWLETQTVERTRKAIRDMLKQEIRETWVIRDGVEVQVAVSNLVKGDIVSIREGDAVPADGKVVYGEALINESAMTGESRPVFKVVGDVVLAGTTVDMGKIHIEVESTGEETRLGQIVRLIEEGQEHKAEIVLSSQRFSDAVVPFSLGLSLLTYILTGNVQRAMAMLIIACPCGVSLSTPTALSAAMGNAARQGSLVKGGRYLEGAGQIKHLTFDKTGTLTSGVPRVSRVISLDDRYQPIQILQLAASSQMHYKHPMTLAVLNKVRESEIEIPRHEKTELIIGHGVKAKINGDEILVGSHHFMEDYRVDHDAGHDEEERMLARGESVLFVACNRRLIGLMGVEDRMKESAREALLALKALGVEHIAMLTGDREEHARALAQHLPIDTIRWEQSPEDKASWIMQCKTLYPDSTVAMIGDGINDAPAFSHADISFAMGDTGADVAIENADVVLRNGDLALVAQTVALGQKTLKIIRQNYGISVVLNLAGMLFAALGWVSPLAGAVFHNLITVGVVSNSTKLLFYREDLAALAENAREDETAEGNGQRHAEGGEPQNAQ</sequence>
<dbReference type="SFLD" id="SFLDS00003">
    <property type="entry name" value="Haloacid_Dehalogenase"/>
    <property type="match status" value="1"/>
</dbReference>
<dbReference type="GO" id="GO:0016463">
    <property type="term" value="F:P-type zinc transporter activity"/>
    <property type="evidence" value="ECO:0007669"/>
    <property type="project" value="UniProtKB-EC"/>
</dbReference>
<dbReference type="SUPFAM" id="SSF81665">
    <property type="entry name" value="Calcium ATPase, transmembrane domain M"/>
    <property type="match status" value="1"/>
</dbReference>
<dbReference type="SFLD" id="SFLDG00002">
    <property type="entry name" value="C1.7:_P-type_atpase_like"/>
    <property type="match status" value="1"/>
</dbReference>
<evidence type="ECO:0000256" key="5">
    <source>
        <dbReference type="ARBA" id="ARBA00022967"/>
    </source>
</evidence>
<reference evidence="14" key="1">
    <citation type="submission" date="2012-06" db="EMBL/GenBank/DDBJ databases">
        <title>Complete sequence of chromosome of Desulfomonile tiedjei DSM 6799.</title>
        <authorList>
            <person name="Lucas S."/>
            <person name="Copeland A."/>
            <person name="Lapidus A."/>
            <person name="Glavina del Rio T."/>
            <person name="Dalin E."/>
            <person name="Tice H."/>
            <person name="Bruce D."/>
            <person name="Goodwin L."/>
            <person name="Pitluck S."/>
            <person name="Peters L."/>
            <person name="Ovchinnikova G."/>
            <person name="Zeytun A."/>
            <person name="Lu M."/>
            <person name="Kyrpides N."/>
            <person name="Mavromatis K."/>
            <person name="Ivanova N."/>
            <person name="Brettin T."/>
            <person name="Detter J.C."/>
            <person name="Han C."/>
            <person name="Larimer F."/>
            <person name="Land M."/>
            <person name="Hauser L."/>
            <person name="Markowitz V."/>
            <person name="Cheng J.-F."/>
            <person name="Hugenholtz P."/>
            <person name="Woyke T."/>
            <person name="Wu D."/>
            <person name="Spring S."/>
            <person name="Schroeder M."/>
            <person name="Brambilla E."/>
            <person name="Klenk H.-P."/>
            <person name="Eisen J.A."/>
        </authorList>
    </citation>
    <scope>NUCLEOTIDE SEQUENCE [LARGE SCALE GENOMIC DNA]</scope>
    <source>
        <strain evidence="14">ATCC 49306 / DSM 6799 / DCB-1</strain>
    </source>
</reference>
<keyword evidence="4 10" id="KW-0479">Metal-binding</keyword>
<keyword evidence="10" id="KW-0067">ATP-binding</keyword>
<feature type="transmembrane region" description="Helical" evidence="10">
    <location>
        <begin position="701"/>
        <end position="720"/>
    </location>
</feature>
<dbReference type="PANTHER" id="PTHR48085:SF5">
    <property type="entry name" value="CADMIUM_ZINC-TRANSPORTING ATPASE HMA4-RELATED"/>
    <property type="match status" value="1"/>
</dbReference>
<protein>
    <recommendedName>
        <fullName evidence="8">P-type Zn(2+) transporter</fullName>
        <ecNumber evidence="8">7.2.2.12</ecNumber>
    </recommendedName>
</protein>
<dbReference type="EMBL" id="CP003360">
    <property type="protein sequence ID" value="AFM26830.1"/>
    <property type="molecule type" value="Genomic_DNA"/>
</dbReference>
<dbReference type="NCBIfam" id="TIGR01494">
    <property type="entry name" value="ATPase_P-type"/>
    <property type="match status" value="1"/>
</dbReference>
<dbReference type="GO" id="GO:0016887">
    <property type="term" value="F:ATP hydrolysis activity"/>
    <property type="evidence" value="ECO:0007669"/>
    <property type="project" value="InterPro"/>
</dbReference>
<keyword evidence="10" id="KW-0547">Nucleotide-binding</keyword>
<dbReference type="Pfam" id="PF00122">
    <property type="entry name" value="E1-E2_ATPase"/>
    <property type="match status" value="1"/>
</dbReference>
<dbReference type="SUPFAM" id="SSF81653">
    <property type="entry name" value="Calcium ATPase, transduction domain A"/>
    <property type="match status" value="1"/>
</dbReference>
<keyword evidence="3 10" id="KW-0812">Transmembrane</keyword>
<dbReference type="HOGENOM" id="CLU_001771_6_3_7"/>
<gene>
    <name evidence="13" type="ordered locus">Desti_4193</name>
</gene>
<dbReference type="Gene3D" id="2.70.150.10">
    <property type="entry name" value="Calcium-transporting ATPase, cytoplasmic transduction domain A"/>
    <property type="match status" value="1"/>
</dbReference>
<dbReference type="InterPro" id="IPR018303">
    <property type="entry name" value="ATPase_P-typ_P_site"/>
</dbReference>
<dbReference type="Gene3D" id="3.40.50.1000">
    <property type="entry name" value="HAD superfamily/HAD-like"/>
    <property type="match status" value="1"/>
</dbReference>
<evidence type="ECO:0000256" key="8">
    <source>
        <dbReference type="ARBA" id="ARBA00039097"/>
    </source>
</evidence>
<dbReference type="KEGG" id="dti:Desti_4193"/>
<dbReference type="InterPro" id="IPR059000">
    <property type="entry name" value="ATPase_P-type_domA"/>
</dbReference>
<dbReference type="SFLD" id="SFLDF00027">
    <property type="entry name" value="p-type_atpase"/>
    <property type="match status" value="1"/>
</dbReference>
<dbReference type="STRING" id="706587.Desti_4193"/>
<dbReference type="eggNOG" id="COG2217">
    <property type="taxonomic scope" value="Bacteria"/>
</dbReference>
<dbReference type="InterPro" id="IPR044492">
    <property type="entry name" value="P_typ_ATPase_HD_dom"/>
</dbReference>
<feature type="domain" description="P-type ATPase A" evidence="12">
    <location>
        <begin position="224"/>
        <end position="321"/>
    </location>
</feature>
<dbReference type="PROSITE" id="PS00154">
    <property type="entry name" value="ATPASE_E1_E2"/>
    <property type="match status" value="1"/>
</dbReference>
<comment type="catalytic activity">
    <reaction evidence="9">
        <text>Zn(2+)(in) + ATP + H2O = Zn(2+)(out) + ADP + phosphate + H(+)</text>
        <dbReference type="Rhea" id="RHEA:20621"/>
        <dbReference type="ChEBI" id="CHEBI:15377"/>
        <dbReference type="ChEBI" id="CHEBI:15378"/>
        <dbReference type="ChEBI" id="CHEBI:29105"/>
        <dbReference type="ChEBI" id="CHEBI:30616"/>
        <dbReference type="ChEBI" id="CHEBI:43474"/>
        <dbReference type="ChEBI" id="CHEBI:456216"/>
        <dbReference type="EC" id="7.2.2.12"/>
    </reaction>
</comment>
<dbReference type="SUPFAM" id="SSF56784">
    <property type="entry name" value="HAD-like"/>
    <property type="match status" value="1"/>
</dbReference>
<dbReference type="PRINTS" id="PR00119">
    <property type="entry name" value="CATATPASE"/>
</dbReference>